<keyword evidence="1" id="KW-0175">Coiled coil</keyword>
<keyword evidence="2" id="KW-0472">Membrane</keyword>
<keyword evidence="2" id="KW-0812">Transmembrane</keyword>
<keyword evidence="2" id="KW-1133">Transmembrane helix</keyword>
<feature type="coiled-coil region" evidence="1">
    <location>
        <begin position="5"/>
        <end position="39"/>
    </location>
</feature>
<comment type="caution">
    <text evidence="3">The sequence shown here is derived from an EMBL/GenBank/DDBJ whole genome shotgun (WGS) entry which is preliminary data.</text>
</comment>
<dbReference type="Proteomes" id="UP001341840">
    <property type="component" value="Unassembled WGS sequence"/>
</dbReference>
<feature type="transmembrane region" description="Helical" evidence="2">
    <location>
        <begin position="66"/>
        <end position="88"/>
    </location>
</feature>
<accession>A0ABU6TJV4</accession>
<feature type="transmembrane region" description="Helical" evidence="2">
    <location>
        <begin position="100"/>
        <end position="125"/>
    </location>
</feature>
<evidence type="ECO:0000256" key="1">
    <source>
        <dbReference type="SAM" id="Coils"/>
    </source>
</evidence>
<gene>
    <name evidence="3" type="ORF">PIB30_055972</name>
</gene>
<organism evidence="3 4">
    <name type="scientific">Stylosanthes scabra</name>
    <dbReference type="NCBI Taxonomy" id="79078"/>
    <lineage>
        <taxon>Eukaryota</taxon>
        <taxon>Viridiplantae</taxon>
        <taxon>Streptophyta</taxon>
        <taxon>Embryophyta</taxon>
        <taxon>Tracheophyta</taxon>
        <taxon>Spermatophyta</taxon>
        <taxon>Magnoliopsida</taxon>
        <taxon>eudicotyledons</taxon>
        <taxon>Gunneridae</taxon>
        <taxon>Pentapetalae</taxon>
        <taxon>rosids</taxon>
        <taxon>fabids</taxon>
        <taxon>Fabales</taxon>
        <taxon>Fabaceae</taxon>
        <taxon>Papilionoideae</taxon>
        <taxon>50 kb inversion clade</taxon>
        <taxon>dalbergioids sensu lato</taxon>
        <taxon>Dalbergieae</taxon>
        <taxon>Pterocarpus clade</taxon>
        <taxon>Stylosanthes</taxon>
    </lineage>
</organism>
<proteinExistence type="predicted"/>
<protein>
    <submittedName>
        <fullName evidence="3">Uncharacterized protein</fullName>
    </submittedName>
</protein>
<sequence length="174" mass="18564">MQEALKGSEERAKSLKSIVARLREAAGETEDLIKGLNQRVVEAVNGGVNGNGVVAREGKVVKGLNVQWPMVAAGSTVVLVAVVICVFYGKRRNPSDALSVSHLLPILHFFTVTGAGAGVGATAAITVRAGTNSQTMFVRLIKTSIKSIIVFVLASSRLEIAKLDQFEYFYICQS</sequence>
<reference evidence="3 4" key="1">
    <citation type="journal article" date="2023" name="Plants (Basel)">
        <title>Bridging the Gap: Combining Genomics and Transcriptomics Approaches to Understand Stylosanthes scabra, an Orphan Legume from the Brazilian Caatinga.</title>
        <authorList>
            <person name="Ferreira-Neto J.R.C."/>
            <person name="da Silva M.D."/>
            <person name="Binneck E."/>
            <person name="de Melo N.F."/>
            <person name="da Silva R.H."/>
            <person name="de Melo A.L.T.M."/>
            <person name="Pandolfi V."/>
            <person name="Bustamante F.O."/>
            <person name="Brasileiro-Vidal A.C."/>
            <person name="Benko-Iseppon A.M."/>
        </authorList>
    </citation>
    <scope>NUCLEOTIDE SEQUENCE [LARGE SCALE GENOMIC DNA]</scope>
    <source>
        <tissue evidence="3">Leaves</tissue>
    </source>
</reference>
<evidence type="ECO:0000313" key="3">
    <source>
        <dbReference type="EMBL" id="MED6148769.1"/>
    </source>
</evidence>
<name>A0ABU6TJV4_9FABA</name>
<dbReference type="EMBL" id="JASCZI010091063">
    <property type="protein sequence ID" value="MED6148769.1"/>
    <property type="molecule type" value="Genomic_DNA"/>
</dbReference>
<evidence type="ECO:0000256" key="2">
    <source>
        <dbReference type="SAM" id="Phobius"/>
    </source>
</evidence>
<evidence type="ECO:0000313" key="4">
    <source>
        <dbReference type="Proteomes" id="UP001341840"/>
    </source>
</evidence>
<keyword evidence="4" id="KW-1185">Reference proteome</keyword>